<evidence type="ECO:0000313" key="9">
    <source>
        <dbReference type="Proteomes" id="UP000188820"/>
    </source>
</evidence>
<proteinExistence type="predicted"/>
<keyword evidence="1 8" id="KW-0436">Ligase</keyword>
<evidence type="ECO:0000256" key="5">
    <source>
        <dbReference type="ARBA" id="ARBA00024227"/>
    </source>
</evidence>
<dbReference type="Gene3D" id="3.30.930.10">
    <property type="entry name" value="Bira Bifunctional Protein, Domain 2"/>
    <property type="match status" value="1"/>
</dbReference>
<dbReference type="Pfam" id="PF03099">
    <property type="entry name" value="BPL_LplA_LipB"/>
    <property type="match status" value="1"/>
</dbReference>
<dbReference type="InterPro" id="IPR003142">
    <property type="entry name" value="BPL_C"/>
</dbReference>
<evidence type="ECO:0000256" key="2">
    <source>
        <dbReference type="ARBA" id="ARBA00022741"/>
    </source>
</evidence>
<dbReference type="RefSeq" id="WP_077462802.1">
    <property type="nucleotide sequence ID" value="NZ_MLAA01000010.1"/>
</dbReference>
<accession>A0ABX3KYM3</accession>
<evidence type="ECO:0000256" key="3">
    <source>
        <dbReference type="ARBA" id="ARBA00022840"/>
    </source>
</evidence>
<sequence length="304" mass="34904">MNVLLNYLSDCLPKVRSDIMKLCSFSEIQLQQEIEAMRKQGLNIIEDECNVYLVPELPLLNLNKISTALSPYNIYYHSIISSTNEFILDNMDTLHKGDLCLTEYQSAGRGRRGRQWFSPFAGQIMFSFYWTLNPKMNFEGLSLIVGLAIAETLEAKVKWPNDILLFGRKLAGILIEISKVKNGQLNLVIGVGINVSIPKQINVDQSYAQLTEIQPEINRDTLIPQLIHNIYDHLTRFEKKGIDQYIQKKWQQFDEYFGSEVNIIKEKEIISGIAQGINEHGYIRLAHLEETLYFNAGEVSLRKK</sequence>
<keyword evidence="3" id="KW-0067">ATP-binding</keyword>
<keyword evidence="4" id="KW-0092">Biotin</keyword>
<feature type="domain" description="BPL/LPL catalytic" evidence="7">
    <location>
        <begin position="59"/>
        <end position="238"/>
    </location>
</feature>
<comment type="catalytic activity">
    <reaction evidence="6">
        <text>biotin + L-lysyl-[protein] + ATP = N(6)-biotinyl-L-lysyl-[protein] + AMP + diphosphate + H(+)</text>
        <dbReference type="Rhea" id="RHEA:11756"/>
        <dbReference type="Rhea" id="RHEA-COMP:9752"/>
        <dbReference type="Rhea" id="RHEA-COMP:10505"/>
        <dbReference type="ChEBI" id="CHEBI:15378"/>
        <dbReference type="ChEBI" id="CHEBI:29969"/>
        <dbReference type="ChEBI" id="CHEBI:30616"/>
        <dbReference type="ChEBI" id="CHEBI:33019"/>
        <dbReference type="ChEBI" id="CHEBI:57586"/>
        <dbReference type="ChEBI" id="CHEBI:83144"/>
        <dbReference type="ChEBI" id="CHEBI:456215"/>
        <dbReference type="EC" id="6.3.4.15"/>
    </reaction>
</comment>
<dbReference type="PROSITE" id="PS51733">
    <property type="entry name" value="BPL_LPL_CATALYTIC"/>
    <property type="match status" value="1"/>
</dbReference>
<dbReference type="CDD" id="cd16442">
    <property type="entry name" value="BPL"/>
    <property type="match status" value="1"/>
</dbReference>
<name>A0ABX3KYM3_9PAST</name>
<keyword evidence="2" id="KW-0547">Nucleotide-binding</keyword>
<dbReference type="InterPro" id="IPR004143">
    <property type="entry name" value="BPL_LPL_catalytic"/>
</dbReference>
<comment type="caution">
    <text evidence="8">The sequence shown here is derived from an EMBL/GenBank/DDBJ whole genome shotgun (WGS) entry which is preliminary data.</text>
</comment>
<evidence type="ECO:0000313" key="8">
    <source>
        <dbReference type="EMBL" id="OOF70541.1"/>
    </source>
</evidence>
<dbReference type="SUPFAM" id="SSF55681">
    <property type="entry name" value="Class II aaRS and biotin synthetases"/>
    <property type="match status" value="1"/>
</dbReference>
<dbReference type="PANTHER" id="PTHR12835:SF5">
    <property type="entry name" value="BIOTIN--PROTEIN LIGASE"/>
    <property type="match status" value="1"/>
</dbReference>
<evidence type="ECO:0000259" key="7">
    <source>
        <dbReference type="PROSITE" id="PS51733"/>
    </source>
</evidence>
<dbReference type="Gene3D" id="2.30.30.100">
    <property type="match status" value="1"/>
</dbReference>
<dbReference type="InterPro" id="IPR008988">
    <property type="entry name" value="Transcriptional_repressor_C"/>
</dbReference>
<protein>
    <recommendedName>
        <fullName evidence="5">biotin--[biotin carboxyl-carrier protein] ligase</fullName>
        <ecNumber evidence="5">6.3.4.15</ecNumber>
    </recommendedName>
</protein>
<evidence type="ECO:0000256" key="4">
    <source>
        <dbReference type="ARBA" id="ARBA00023267"/>
    </source>
</evidence>
<dbReference type="PANTHER" id="PTHR12835">
    <property type="entry name" value="BIOTIN PROTEIN LIGASE"/>
    <property type="match status" value="1"/>
</dbReference>
<evidence type="ECO:0000256" key="6">
    <source>
        <dbReference type="ARBA" id="ARBA00047846"/>
    </source>
</evidence>
<dbReference type="InterPro" id="IPR004408">
    <property type="entry name" value="Biotin_CoA_COase_ligase"/>
</dbReference>
<evidence type="ECO:0000256" key="1">
    <source>
        <dbReference type="ARBA" id="ARBA00022598"/>
    </source>
</evidence>
<reference evidence="8 9" key="1">
    <citation type="submission" date="2016-10" db="EMBL/GenBank/DDBJ databases">
        <title>Rodentibacter gen. nov. and new species.</title>
        <authorList>
            <person name="Christensen H."/>
        </authorList>
    </citation>
    <scope>NUCLEOTIDE SEQUENCE [LARGE SCALE GENOMIC DNA]</scope>
    <source>
        <strain evidence="8 9">1998236014</strain>
    </source>
</reference>
<dbReference type="NCBIfam" id="TIGR00121">
    <property type="entry name" value="birA_ligase"/>
    <property type="match status" value="1"/>
</dbReference>
<dbReference type="InterPro" id="IPR045864">
    <property type="entry name" value="aa-tRNA-synth_II/BPL/LPL"/>
</dbReference>
<keyword evidence="9" id="KW-1185">Reference proteome</keyword>
<dbReference type="GO" id="GO:0016874">
    <property type="term" value="F:ligase activity"/>
    <property type="evidence" value="ECO:0007669"/>
    <property type="project" value="UniProtKB-KW"/>
</dbReference>
<dbReference type="EMBL" id="MLAA01000010">
    <property type="protein sequence ID" value="OOF70541.1"/>
    <property type="molecule type" value="Genomic_DNA"/>
</dbReference>
<gene>
    <name evidence="8" type="ORF">BKG89_03495</name>
</gene>
<dbReference type="NCBIfam" id="NF008847">
    <property type="entry name" value="PRK11886.1-2"/>
    <property type="match status" value="1"/>
</dbReference>
<dbReference type="Proteomes" id="UP000188820">
    <property type="component" value="Unassembled WGS sequence"/>
</dbReference>
<dbReference type="Pfam" id="PF02237">
    <property type="entry name" value="BPL_C"/>
    <property type="match status" value="1"/>
</dbReference>
<dbReference type="EC" id="6.3.4.15" evidence="5"/>
<dbReference type="SUPFAM" id="SSF50037">
    <property type="entry name" value="C-terminal domain of transcriptional repressors"/>
    <property type="match status" value="1"/>
</dbReference>
<organism evidence="8 9">
    <name type="scientific">Rodentibacter caecimuris</name>
    <dbReference type="NCBI Taxonomy" id="1796644"/>
    <lineage>
        <taxon>Bacteria</taxon>
        <taxon>Pseudomonadati</taxon>
        <taxon>Pseudomonadota</taxon>
        <taxon>Gammaproteobacteria</taxon>
        <taxon>Pasteurellales</taxon>
        <taxon>Pasteurellaceae</taxon>
        <taxon>Rodentibacter</taxon>
    </lineage>
</organism>